<dbReference type="SUPFAM" id="SSF51730">
    <property type="entry name" value="FAD-linked oxidoreductase"/>
    <property type="match status" value="1"/>
</dbReference>
<organism evidence="7 8">
    <name type="scientific">Collybia nuda</name>
    <dbReference type="NCBI Taxonomy" id="64659"/>
    <lineage>
        <taxon>Eukaryota</taxon>
        <taxon>Fungi</taxon>
        <taxon>Dikarya</taxon>
        <taxon>Basidiomycota</taxon>
        <taxon>Agaricomycotina</taxon>
        <taxon>Agaricomycetes</taxon>
        <taxon>Agaricomycetidae</taxon>
        <taxon>Agaricales</taxon>
        <taxon>Tricholomatineae</taxon>
        <taxon>Clitocybaceae</taxon>
        <taxon>Collybia</taxon>
    </lineage>
</organism>
<dbReference type="Gene3D" id="3.20.20.220">
    <property type="match status" value="1"/>
</dbReference>
<dbReference type="OrthoDB" id="5464at2759"/>
<keyword evidence="8" id="KW-1185">Reference proteome</keyword>
<sequence length="372" mass="40598">MIRCIDVAADFEDSIAGKVHGGRRTWVAVKITALLPDAHALIKLSSHVLNTRPRLSIAFPGSPHPSDLNVLESGPTSAISAEDIAAIRDLHSDLIRICMRAQERGVKIIIDAEYSWYQPALDALTLSLMRRFNKLDSSETSKVQPLIYGTYQAYLQRTPGHLAQSFADAKANNYALGVKLVRGAYHPHEIAAHAGVSDKRSLSISPDPQPPVWMTKAETDQCYDACAKVLVKAIKDDLLSTGAPAPTVGVLFGTHNWASCGLILDELVDSGLAHKGERDQVVLSDDVTERLTIGQLYGMSDDLTNHLVHKTSSNTPLIIKYVPYGALSEVMPYLSRRAIENKSVLGDGGAVVERRRAGAEIRKRLFGGWFAK</sequence>
<dbReference type="InterPro" id="IPR029041">
    <property type="entry name" value="FAD-linked_oxidoreductase-like"/>
</dbReference>
<reference evidence="7" key="1">
    <citation type="submission" date="2020-11" db="EMBL/GenBank/DDBJ databases">
        <authorList>
            <consortium name="DOE Joint Genome Institute"/>
            <person name="Ahrendt S."/>
            <person name="Riley R."/>
            <person name="Andreopoulos W."/>
            <person name="Labutti K."/>
            <person name="Pangilinan J."/>
            <person name="Ruiz-Duenas F.J."/>
            <person name="Barrasa J.M."/>
            <person name="Sanchez-Garcia M."/>
            <person name="Camarero S."/>
            <person name="Miyauchi S."/>
            <person name="Serrano A."/>
            <person name="Linde D."/>
            <person name="Babiker R."/>
            <person name="Drula E."/>
            <person name="Ayuso-Fernandez I."/>
            <person name="Pacheco R."/>
            <person name="Padilla G."/>
            <person name="Ferreira P."/>
            <person name="Barriuso J."/>
            <person name="Kellner H."/>
            <person name="Castanera R."/>
            <person name="Alfaro M."/>
            <person name="Ramirez L."/>
            <person name="Pisabarro A.G."/>
            <person name="Kuo A."/>
            <person name="Tritt A."/>
            <person name="Lipzen A."/>
            <person name="He G."/>
            <person name="Yan M."/>
            <person name="Ng V."/>
            <person name="Cullen D."/>
            <person name="Martin F."/>
            <person name="Rosso M.-N."/>
            <person name="Henrissat B."/>
            <person name="Hibbett D."/>
            <person name="Martinez A.T."/>
            <person name="Grigoriev I.V."/>
        </authorList>
    </citation>
    <scope>NUCLEOTIDE SEQUENCE</scope>
    <source>
        <strain evidence="7">CBS 247.69</strain>
    </source>
</reference>
<keyword evidence="3 5" id="KW-0560">Oxidoreductase</keyword>
<evidence type="ECO:0000256" key="5">
    <source>
        <dbReference type="RuleBase" id="RU364054"/>
    </source>
</evidence>
<dbReference type="PANTHER" id="PTHR13914">
    <property type="entry name" value="PROLINE OXIDASE"/>
    <property type="match status" value="1"/>
</dbReference>
<dbReference type="AlphaFoldDB" id="A0A9P5YFZ3"/>
<dbReference type="InterPro" id="IPR015659">
    <property type="entry name" value="Proline_oxidase"/>
</dbReference>
<dbReference type="GO" id="GO:0004657">
    <property type="term" value="F:proline dehydrogenase activity"/>
    <property type="evidence" value="ECO:0007669"/>
    <property type="project" value="UniProtKB-EC"/>
</dbReference>
<dbReference type="EC" id="1.5.5.2" evidence="2 5"/>
<comment type="caution">
    <text evidence="7">The sequence shown here is derived from an EMBL/GenBank/DDBJ whole genome shotgun (WGS) entry which is preliminary data.</text>
</comment>
<proteinExistence type="inferred from homology"/>
<accession>A0A9P5YFZ3</accession>
<name>A0A9P5YFZ3_9AGAR</name>
<evidence type="ECO:0000259" key="6">
    <source>
        <dbReference type="Pfam" id="PF01619"/>
    </source>
</evidence>
<feature type="domain" description="Proline dehydrogenase" evidence="6">
    <location>
        <begin position="52"/>
        <end position="344"/>
    </location>
</feature>
<protein>
    <recommendedName>
        <fullName evidence="2 5">Proline dehydrogenase</fullName>
        <ecNumber evidence="2 5">1.5.5.2</ecNumber>
    </recommendedName>
</protein>
<comment type="function">
    <text evidence="5">Converts proline to delta-1-pyrroline-5-carboxylate.</text>
</comment>
<keyword evidence="5" id="KW-0285">Flavoprotein</keyword>
<dbReference type="Proteomes" id="UP000807353">
    <property type="component" value="Unassembled WGS sequence"/>
</dbReference>
<evidence type="ECO:0000256" key="4">
    <source>
        <dbReference type="ARBA" id="ARBA00023062"/>
    </source>
</evidence>
<keyword evidence="5" id="KW-0274">FAD</keyword>
<dbReference type="EMBL" id="MU150239">
    <property type="protein sequence ID" value="KAF9466940.1"/>
    <property type="molecule type" value="Genomic_DNA"/>
</dbReference>
<dbReference type="PANTHER" id="PTHR13914:SF0">
    <property type="entry name" value="PROLINE DEHYDROGENASE 1, MITOCHONDRIAL"/>
    <property type="match status" value="1"/>
</dbReference>
<evidence type="ECO:0000313" key="8">
    <source>
        <dbReference type="Proteomes" id="UP000807353"/>
    </source>
</evidence>
<gene>
    <name evidence="7" type="ORF">BDZ94DRAFT_1250132</name>
</gene>
<evidence type="ECO:0000313" key="7">
    <source>
        <dbReference type="EMBL" id="KAF9466940.1"/>
    </source>
</evidence>
<dbReference type="GO" id="GO:0071949">
    <property type="term" value="F:FAD binding"/>
    <property type="evidence" value="ECO:0007669"/>
    <property type="project" value="TreeGrafter"/>
</dbReference>
<comment type="cofactor">
    <cofactor evidence="5">
        <name>FAD</name>
        <dbReference type="ChEBI" id="CHEBI:57692"/>
    </cofactor>
</comment>
<dbReference type="GO" id="GO:0005739">
    <property type="term" value="C:mitochondrion"/>
    <property type="evidence" value="ECO:0007669"/>
    <property type="project" value="TreeGrafter"/>
</dbReference>
<dbReference type="GO" id="GO:0010133">
    <property type="term" value="P:L-proline catabolic process to L-glutamate"/>
    <property type="evidence" value="ECO:0007669"/>
    <property type="project" value="TreeGrafter"/>
</dbReference>
<comment type="catalytic activity">
    <reaction evidence="5">
        <text>L-proline + a quinone = (S)-1-pyrroline-5-carboxylate + a quinol + H(+)</text>
        <dbReference type="Rhea" id="RHEA:23784"/>
        <dbReference type="ChEBI" id="CHEBI:15378"/>
        <dbReference type="ChEBI" id="CHEBI:17388"/>
        <dbReference type="ChEBI" id="CHEBI:24646"/>
        <dbReference type="ChEBI" id="CHEBI:60039"/>
        <dbReference type="ChEBI" id="CHEBI:132124"/>
        <dbReference type="EC" id="1.5.5.2"/>
    </reaction>
</comment>
<evidence type="ECO:0000256" key="2">
    <source>
        <dbReference type="ARBA" id="ARBA00012695"/>
    </source>
</evidence>
<evidence type="ECO:0000256" key="1">
    <source>
        <dbReference type="ARBA" id="ARBA00005869"/>
    </source>
</evidence>
<keyword evidence="4 5" id="KW-0642">Proline metabolism</keyword>
<comment type="similarity">
    <text evidence="1 5">Belongs to the proline oxidase family.</text>
</comment>
<dbReference type="InterPro" id="IPR002872">
    <property type="entry name" value="Proline_DH_dom"/>
</dbReference>
<dbReference type="Pfam" id="PF01619">
    <property type="entry name" value="Pro_dh"/>
    <property type="match status" value="1"/>
</dbReference>
<evidence type="ECO:0000256" key="3">
    <source>
        <dbReference type="ARBA" id="ARBA00023002"/>
    </source>
</evidence>